<feature type="active site" description="Proton acceptor" evidence="7">
    <location>
        <position position="306"/>
    </location>
</feature>
<dbReference type="RefSeq" id="WP_109357881.1">
    <property type="nucleotide sequence ID" value="NZ_QFRJ01000001.1"/>
</dbReference>
<proteinExistence type="inferred from homology"/>
<reference evidence="9 10" key="1">
    <citation type="submission" date="2018-05" db="EMBL/GenBank/DDBJ databases">
        <title>Brumimicrobium oceani sp. nov., isolated from coastal sediment.</title>
        <authorList>
            <person name="Kou Y."/>
        </authorList>
    </citation>
    <scope>NUCLEOTIDE SEQUENCE [LARGE SCALE GENOMIC DNA]</scope>
    <source>
        <strain evidence="9 10">C305</strain>
    </source>
</reference>
<comment type="subunit">
    <text evidence="7">Monomer.</text>
</comment>
<feature type="binding site" evidence="7">
    <location>
        <position position="191"/>
    </location>
    <ligand>
        <name>3-phosphoshikimate</name>
        <dbReference type="ChEBI" id="CHEBI:145989"/>
    </ligand>
</feature>
<evidence type="ECO:0000256" key="6">
    <source>
        <dbReference type="ARBA" id="ARBA00044633"/>
    </source>
</evidence>
<comment type="caution">
    <text evidence="7">Lacks conserved residue(s) required for the propagation of feature annotation.</text>
</comment>
<evidence type="ECO:0000259" key="8">
    <source>
        <dbReference type="Pfam" id="PF00275"/>
    </source>
</evidence>
<evidence type="ECO:0000256" key="7">
    <source>
        <dbReference type="HAMAP-Rule" id="MF_00210"/>
    </source>
</evidence>
<reference evidence="9 10" key="2">
    <citation type="submission" date="2018-05" db="EMBL/GenBank/DDBJ databases">
        <authorList>
            <person name="Lanie J.A."/>
            <person name="Ng W.-L."/>
            <person name="Kazmierczak K.M."/>
            <person name="Andrzejewski T.M."/>
            <person name="Davidsen T.M."/>
            <person name="Wayne K.J."/>
            <person name="Tettelin H."/>
            <person name="Glass J.I."/>
            <person name="Rusch D."/>
            <person name="Podicherti R."/>
            <person name="Tsui H.-C.T."/>
            <person name="Winkler M.E."/>
        </authorList>
    </citation>
    <scope>NUCLEOTIDE SEQUENCE [LARGE SCALE GENOMIC DNA]</scope>
    <source>
        <strain evidence="9 10">C305</strain>
    </source>
</reference>
<feature type="binding site" evidence="7">
    <location>
        <position position="23"/>
    </location>
    <ligand>
        <name>3-phosphoshikimate</name>
        <dbReference type="ChEBI" id="CHEBI:145989"/>
    </ligand>
</feature>
<feature type="binding site" evidence="7">
    <location>
        <position position="408"/>
    </location>
    <ligand>
        <name>phosphoenolpyruvate</name>
        <dbReference type="ChEBI" id="CHEBI:58702"/>
    </ligand>
</feature>
<accession>A0A2U2XGH0</accession>
<dbReference type="Pfam" id="PF00275">
    <property type="entry name" value="EPSP_synthase"/>
    <property type="match status" value="1"/>
</dbReference>
<feature type="domain" description="Enolpyruvate transferase" evidence="8">
    <location>
        <begin position="9"/>
        <end position="415"/>
    </location>
</feature>
<feature type="binding site" evidence="7">
    <location>
        <position position="337"/>
    </location>
    <ligand>
        <name>phosphoenolpyruvate</name>
        <dbReference type="ChEBI" id="CHEBI:58702"/>
    </ligand>
</feature>
<dbReference type="UniPathway" id="UPA00053">
    <property type="reaction ID" value="UER00089"/>
</dbReference>
<keyword evidence="3 7" id="KW-0028">Amino-acid biosynthesis</keyword>
<feature type="binding site" evidence="7">
    <location>
        <position position="27"/>
    </location>
    <ligand>
        <name>3-phosphoshikimate</name>
        <dbReference type="ChEBI" id="CHEBI:145989"/>
    </ligand>
</feature>
<dbReference type="InterPro" id="IPR013792">
    <property type="entry name" value="RNA3'P_cycl/enolpyr_Trfase_a/b"/>
</dbReference>
<dbReference type="InterPro" id="IPR036968">
    <property type="entry name" value="Enolpyruvate_Tfrase_sf"/>
</dbReference>
<dbReference type="GO" id="GO:0009073">
    <property type="term" value="P:aromatic amino acid family biosynthetic process"/>
    <property type="evidence" value="ECO:0007669"/>
    <property type="project" value="UniProtKB-KW"/>
</dbReference>
<feature type="binding site" evidence="7">
    <location>
        <position position="165"/>
    </location>
    <ligand>
        <name>3-phosphoshikimate</name>
        <dbReference type="ChEBI" id="CHEBI:145989"/>
    </ligand>
</feature>
<dbReference type="OrthoDB" id="9809920at2"/>
<keyword evidence="4 7" id="KW-0808">Transferase</keyword>
<dbReference type="Gene3D" id="3.65.10.10">
    <property type="entry name" value="Enolpyruvate transferase domain"/>
    <property type="match status" value="2"/>
</dbReference>
<comment type="subcellular location">
    <subcellularLocation>
        <location evidence="7">Cytoplasm</location>
    </subcellularLocation>
</comment>
<feature type="binding site" evidence="7">
    <location>
        <position position="22"/>
    </location>
    <ligand>
        <name>phosphoenolpyruvate</name>
        <dbReference type="ChEBI" id="CHEBI:58702"/>
    </ligand>
</feature>
<feature type="binding site" evidence="7">
    <location>
        <position position="382"/>
    </location>
    <ligand>
        <name>phosphoenolpyruvate</name>
        <dbReference type="ChEBI" id="CHEBI:58702"/>
    </ligand>
</feature>
<dbReference type="GO" id="GO:0005737">
    <property type="term" value="C:cytoplasm"/>
    <property type="evidence" value="ECO:0007669"/>
    <property type="project" value="UniProtKB-SubCell"/>
</dbReference>
<dbReference type="NCBIfam" id="TIGR01356">
    <property type="entry name" value="aroA"/>
    <property type="match status" value="1"/>
</dbReference>
<evidence type="ECO:0000256" key="5">
    <source>
        <dbReference type="ARBA" id="ARBA00023141"/>
    </source>
</evidence>
<dbReference type="EMBL" id="QFRJ01000001">
    <property type="protein sequence ID" value="PWH86801.1"/>
    <property type="molecule type" value="Genomic_DNA"/>
</dbReference>
<dbReference type="GO" id="GO:0008652">
    <property type="term" value="P:amino acid biosynthetic process"/>
    <property type="evidence" value="ECO:0007669"/>
    <property type="project" value="UniProtKB-KW"/>
</dbReference>
<dbReference type="InterPro" id="IPR006264">
    <property type="entry name" value="EPSP_synthase"/>
</dbReference>
<dbReference type="HAMAP" id="MF_00210">
    <property type="entry name" value="EPSP_synth"/>
    <property type="match status" value="1"/>
</dbReference>
<keyword evidence="10" id="KW-1185">Reference proteome</keyword>
<dbReference type="SUPFAM" id="SSF55205">
    <property type="entry name" value="EPT/RTPC-like"/>
    <property type="match status" value="1"/>
</dbReference>
<feature type="binding site" evidence="7">
    <location>
        <position position="306"/>
    </location>
    <ligand>
        <name>3-phosphoshikimate</name>
        <dbReference type="ChEBI" id="CHEBI:145989"/>
    </ligand>
</feature>
<comment type="function">
    <text evidence="7">Catalyzes the transfer of the enolpyruvyl moiety of phosphoenolpyruvate (PEP) to the 5-hydroxyl of shikimate-3-phosphate (S3P) to produce enolpyruvyl shikimate-3-phosphate and inorganic phosphate.</text>
</comment>
<feature type="binding site" evidence="7">
    <location>
        <position position="22"/>
    </location>
    <ligand>
        <name>3-phosphoshikimate</name>
        <dbReference type="ChEBI" id="CHEBI:145989"/>
    </ligand>
</feature>
<evidence type="ECO:0000256" key="4">
    <source>
        <dbReference type="ARBA" id="ARBA00022679"/>
    </source>
</evidence>
<dbReference type="GO" id="GO:0009423">
    <property type="term" value="P:chorismate biosynthetic process"/>
    <property type="evidence" value="ECO:0007669"/>
    <property type="project" value="UniProtKB-UniRule"/>
</dbReference>
<feature type="binding site" evidence="7">
    <location>
        <position position="333"/>
    </location>
    <ligand>
        <name>3-phosphoshikimate</name>
        <dbReference type="ChEBI" id="CHEBI:145989"/>
    </ligand>
</feature>
<dbReference type="EC" id="2.5.1.19" evidence="7"/>
<protein>
    <recommendedName>
        <fullName evidence="7">3-phosphoshikimate 1-carboxyvinyltransferase</fullName>
        <ecNumber evidence="7">2.5.1.19</ecNumber>
    </recommendedName>
    <alternativeName>
        <fullName evidence="7">5-enolpyruvylshikimate-3-phosphate synthase</fullName>
        <shortName evidence="7">EPSP synthase</shortName>
        <shortName evidence="7">EPSPS</shortName>
    </alternativeName>
</protein>
<name>A0A2U2XGH0_9FLAO</name>
<comment type="caution">
    <text evidence="9">The sequence shown here is derived from an EMBL/GenBank/DDBJ whole genome shotgun (WGS) entry which is preliminary data.</text>
</comment>
<feature type="binding site" evidence="7">
    <location>
        <position position="93"/>
    </location>
    <ligand>
        <name>phosphoenolpyruvate</name>
        <dbReference type="ChEBI" id="CHEBI:58702"/>
    </ligand>
</feature>
<dbReference type="GO" id="GO:0003866">
    <property type="term" value="F:3-phosphoshikimate 1-carboxyvinyltransferase activity"/>
    <property type="evidence" value="ECO:0007669"/>
    <property type="project" value="UniProtKB-UniRule"/>
</dbReference>
<evidence type="ECO:0000313" key="10">
    <source>
        <dbReference type="Proteomes" id="UP000245370"/>
    </source>
</evidence>
<comment type="similarity">
    <text evidence="2 7">Belongs to the EPSP synthase family.</text>
</comment>
<dbReference type="CDD" id="cd01556">
    <property type="entry name" value="EPSP_synthase"/>
    <property type="match status" value="1"/>
</dbReference>
<evidence type="ECO:0000256" key="2">
    <source>
        <dbReference type="ARBA" id="ARBA00009948"/>
    </source>
</evidence>
<gene>
    <name evidence="7 9" type="primary">aroA</name>
    <name evidence="9" type="ORF">DIT68_00635</name>
</gene>
<dbReference type="InterPro" id="IPR001986">
    <property type="entry name" value="Enolpyruvate_Tfrase_dom"/>
</dbReference>
<feature type="binding site" evidence="7">
    <location>
        <position position="166"/>
    </location>
    <ligand>
        <name>phosphoenolpyruvate</name>
        <dbReference type="ChEBI" id="CHEBI:58702"/>
    </ligand>
</feature>
<dbReference type="PANTHER" id="PTHR21090">
    <property type="entry name" value="AROM/DEHYDROQUINATE SYNTHASE"/>
    <property type="match status" value="1"/>
</dbReference>
<feature type="binding site" evidence="7">
    <location>
        <position position="121"/>
    </location>
    <ligand>
        <name>phosphoenolpyruvate</name>
        <dbReference type="ChEBI" id="CHEBI:58702"/>
    </ligand>
</feature>
<comment type="pathway">
    <text evidence="1 7">Metabolic intermediate biosynthesis; chorismate biosynthesis; chorismate from D-erythrose 4-phosphate and phosphoenolpyruvate: step 6/7.</text>
</comment>
<keyword evidence="5 7" id="KW-0057">Aromatic amino acid biosynthesis</keyword>
<evidence type="ECO:0000256" key="1">
    <source>
        <dbReference type="ARBA" id="ARBA00004811"/>
    </source>
</evidence>
<organism evidence="9 10">
    <name type="scientific">Brumimicrobium oceani</name>
    <dbReference type="NCBI Taxonomy" id="2100725"/>
    <lineage>
        <taxon>Bacteria</taxon>
        <taxon>Pseudomonadati</taxon>
        <taxon>Bacteroidota</taxon>
        <taxon>Flavobacteriia</taxon>
        <taxon>Flavobacteriales</taxon>
        <taxon>Crocinitomicaceae</taxon>
        <taxon>Brumimicrobium</taxon>
    </lineage>
</organism>
<sequence>MNKIRIPAKNSIDGTLTIPSSKSYAQRAIALAGLSKSSVVIRNLTDSDDVLAAQGIIAALGAIFVRSGKDLILKSGIDMNCDSEISINCKESGLSTRLFSSFSLLFDEDFTVNGEGSIAQRTMEMVIDGLAAFGKSIDSNKGKIPLKISGKTLKKKVEIDGSISSQFLTGVLIVTSFLKRDTEIRVPKLKSKPYIEMTLDLMRYFGLKVEHKDFEIFQIKGNQSIGEELVYEVEGDWSAASFHIVAAAVGGHIQLKGLKADSRQGDKVILDAVKRAGASVEWRNGDLIIQKDELLPFEFDAGECPDLFPPLAVLAAYASGKSTISGVHRLKHKESDRGITLQQEFAKIGVRIDLNGDEMVIHGKGTPIVQKEVTFSSHNDHRIAMAMSLLSIGAEKSIYIEHAGAVDKSYPDFYKDFLTI</sequence>
<dbReference type="PIRSF" id="PIRSF000505">
    <property type="entry name" value="EPSPS"/>
    <property type="match status" value="1"/>
</dbReference>
<evidence type="ECO:0000256" key="3">
    <source>
        <dbReference type="ARBA" id="ARBA00022605"/>
    </source>
</evidence>
<dbReference type="AlphaFoldDB" id="A0A2U2XGH0"/>
<comment type="catalytic activity">
    <reaction evidence="6">
        <text>3-phosphoshikimate + phosphoenolpyruvate = 5-O-(1-carboxyvinyl)-3-phosphoshikimate + phosphate</text>
        <dbReference type="Rhea" id="RHEA:21256"/>
        <dbReference type="ChEBI" id="CHEBI:43474"/>
        <dbReference type="ChEBI" id="CHEBI:57701"/>
        <dbReference type="ChEBI" id="CHEBI:58702"/>
        <dbReference type="ChEBI" id="CHEBI:145989"/>
        <dbReference type="EC" id="2.5.1.19"/>
    </reaction>
    <physiologicalReaction direction="left-to-right" evidence="6">
        <dbReference type="Rhea" id="RHEA:21257"/>
    </physiologicalReaction>
</comment>
<feature type="binding site" evidence="7">
    <location>
        <position position="164"/>
    </location>
    <ligand>
        <name>3-phosphoshikimate</name>
        <dbReference type="ChEBI" id="CHEBI:145989"/>
    </ligand>
</feature>
<feature type="binding site" evidence="7">
    <location>
        <position position="166"/>
    </location>
    <ligand>
        <name>3-phosphoshikimate</name>
        <dbReference type="ChEBI" id="CHEBI:145989"/>
    </ligand>
</feature>
<dbReference type="PANTHER" id="PTHR21090:SF5">
    <property type="entry name" value="PENTAFUNCTIONAL AROM POLYPEPTIDE"/>
    <property type="match status" value="1"/>
</dbReference>
<keyword evidence="7" id="KW-0963">Cytoplasm</keyword>
<evidence type="ECO:0000313" key="9">
    <source>
        <dbReference type="EMBL" id="PWH86801.1"/>
    </source>
</evidence>
<dbReference type="Proteomes" id="UP000245370">
    <property type="component" value="Unassembled WGS sequence"/>
</dbReference>